<name>A0A194VCK4_CYTMA</name>
<feature type="region of interest" description="Disordered" evidence="1">
    <location>
        <begin position="1"/>
        <end position="58"/>
    </location>
</feature>
<gene>
    <name evidence="2" type="ORF">VP1G_08803</name>
</gene>
<dbReference type="EMBL" id="KN714782">
    <property type="protein sequence ID" value="KUI61623.1"/>
    <property type="molecule type" value="Genomic_DNA"/>
</dbReference>
<keyword evidence="3" id="KW-1185">Reference proteome</keyword>
<feature type="compositionally biased region" description="Pro residues" evidence="1">
    <location>
        <begin position="29"/>
        <end position="38"/>
    </location>
</feature>
<protein>
    <submittedName>
        <fullName evidence="2">Uncharacterized protein</fullName>
    </submittedName>
</protein>
<evidence type="ECO:0000313" key="3">
    <source>
        <dbReference type="Proteomes" id="UP000078576"/>
    </source>
</evidence>
<sequence length="151" mass="15314">MSGQKPSPVPPSQQNTPVPNIMMAGLWGLPPPPPPLNPDSPGNSSSDGGSVVGAAQGRGSVVSMAATLPPPCAGGRSSSSGSAAMNNVMEGEWSNYQEDAINALFPYDPQTGNFAGFADPVAIGVANNHHWAQQAQNQSRCDGGPARGGYS</sequence>
<dbReference type="AlphaFoldDB" id="A0A194VCK4"/>
<dbReference type="Proteomes" id="UP000078576">
    <property type="component" value="Unassembled WGS sequence"/>
</dbReference>
<proteinExistence type="predicted"/>
<evidence type="ECO:0000256" key="1">
    <source>
        <dbReference type="SAM" id="MobiDB-lite"/>
    </source>
</evidence>
<feature type="compositionally biased region" description="Low complexity" evidence="1">
    <location>
        <begin position="39"/>
        <end position="53"/>
    </location>
</feature>
<reference evidence="3" key="1">
    <citation type="submission" date="2014-12" db="EMBL/GenBank/DDBJ databases">
        <title>Genome Sequence of Valsa Canker Pathogens Uncovers a Specific Adaption of Colonization on Woody Bark.</title>
        <authorList>
            <person name="Yin Z."/>
            <person name="Liu H."/>
            <person name="Gao X."/>
            <person name="Li Z."/>
            <person name="Song N."/>
            <person name="Ke X."/>
            <person name="Dai Q."/>
            <person name="Wu Y."/>
            <person name="Sun Y."/>
            <person name="Xu J.-R."/>
            <person name="Kang Z.K."/>
            <person name="Wang L."/>
            <person name="Huang L."/>
        </authorList>
    </citation>
    <scope>NUCLEOTIDE SEQUENCE [LARGE SCALE GENOMIC DNA]</scope>
    <source>
        <strain evidence="3">SXYL134</strain>
    </source>
</reference>
<evidence type="ECO:0000313" key="2">
    <source>
        <dbReference type="EMBL" id="KUI61623.1"/>
    </source>
</evidence>
<accession>A0A194VCK4</accession>
<organism evidence="2 3">
    <name type="scientific">Cytospora mali</name>
    <name type="common">Apple Valsa canker fungus</name>
    <name type="synonym">Valsa mali</name>
    <dbReference type="NCBI Taxonomy" id="578113"/>
    <lineage>
        <taxon>Eukaryota</taxon>
        <taxon>Fungi</taxon>
        <taxon>Dikarya</taxon>
        <taxon>Ascomycota</taxon>
        <taxon>Pezizomycotina</taxon>
        <taxon>Sordariomycetes</taxon>
        <taxon>Sordariomycetidae</taxon>
        <taxon>Diaporthales</taxon>
        <taxon>Cytosporaceae</taxon>
        <taxon>Cytospora</taxon>
    </lineage>
</organism>
<dbReference type="STRING" id="694573.A0A194VCK4"/>